<dbReference type="PANTHER" id="PTHR11452">
    <property type="entry name" value="ALPHA-GALACTOSIDASE/ALPHA-N-ACETYLGALACTOSAMINIDASE"/>
    <property type="match status" value="1"/>
</dbReference>
<evidence type="ECO:0000256" key="7">
    <source>
        <dbReference type="RuleBase" id="RU361168"/>
    </source>
</evidence>
<keyword evidence="6 7" id="KW-0326">Glycosidase</keyword>
<evidence type="ECO:0000256" key="3">
    <source>
        <dbReference type="ARBA" id="ARBA00012755"/>
    </source>
</evidence>
<dbReference type="PRINTS" id="PR00740">
    <property type="entry name" value="GLHYDRLASE27"/>
</dbReference>
<dbReference type="PANTHER" id="PTHR11452:SF75">
    <property type="entry name" value="ALPHA-GALACTOSIDASE MEL1"/>
    <property type="match status" value="1"/>
</dbReference>
<organism evidence="10 12">
    <name type="scientific">Pyrenophora tritici-repentis</name>
    <dbReference type="NCBI Taxonomy" id="45151"/>
    <lineage>
        <taxon>Eukaryota</taxon>
        <taxon>Fungi</taxon>
        <taxon>Dikarya</taxon>
        <taxon>Ascomycota</taxon>
        <taxon>Pezizomycotina</taxon>
        <taxon>Dothideomycetes</taxon>
        <taxon>Pleosporomycetidae</taxon>
        <taxon>Pleosporales</taxon>
        <taxon>Pleosporineae</taxon>
        <taxon>Pleosporaceae</taxon>
        <taxon>Pyrenophora</taxon>
    </lineage>
</organism>
<evidence type="ECO:0000256" key="1">
    <source>
        <dbReference type="ARBA" id="ARBA00001255"/>
    </source>
</evidence>
<evidence type="ECO:0000313" key="10">
    <source>
        <dbReference type="EMBL" id="KAF7571961.1"/>
    </source>
</evidence>
<dbReference type="EMBL" id="NRDI02000004">
    <property type="protein sequence ID" value="KAI1517153.1"/>
    <property type="molecule type" value="Genomic_DNA"/>
</dbReference>
<feature type="domain" description="CBM6" evidence="9">
    <location>
        <begin position="417"/>
        <end position="552"/>
    </location>
</feature>
<comment type="similarity">
    <text evidence="2 7">Belongs to the glycosyl hydrolase 27 family.</text>
</comment>
<dbReference type="InterPro" id="IPR005084">
    <property type="entry name" value="CBM6"/>
</dbReference>
<dbReference type="PROSITE" id="PS51175">
    <property type="entry name" value="CBM6"/>
    <property type="match status" value="1"/>
</dbReference>
<evidence type="ECO:0000259" key="9">
    <source>
        <dbReference type="PROSITE" id="PS51175"/>
    </source>
</evidence>
<dbReference type="AlphaFoldDB" id="A0A2W1HKA2"/>
<dbReference type="OrthoDB" id="5795902at2759"/>
<keyword evidence="4 8" id="KW-0732">Signal</keyword>
<evidence type="ECO:0000313" key="11">
    <source>
        <dbReference type="EMBL" id="KAI1517153.1"/>
    </source>
</evidence>
<reference evidence="10 12" key="1">
    <citation type="journal article" date="2018" name="BMC Genomics">
        <title>Comparative genomics of the wheat fungal pathogen Pyrenophora tritici-repentis reveals chromosomal variations and genome plasticity.</title>
        <authorList>
            <person name="Moolhuijzen P."/>
            <person name="See P.T."/>
            <person name="Hane J.K."/>
            <person name="Shi G."/>
            <person name="Liu Z."/>
            <person name="Oliver R.P."/>
            <person name="Moffat C.S."/>
        </authorList>
    </citation>
    <scope>NUCLEOTIDE SEQUENCE [LARGE SCALE GENOMIC DNA]</scope>
    <source>
        <strain evidence="10">M4</strain>
    </source>
</reference>
<dbReference type="InterPro" id="IPR017853">
    <property type="entry name" value="GH"/>
</dbReference>
<accession>A0A2W1HKA2</accession>
<dbReference type="CDD" id="cd04081">
    <property type="entry name" value="CBM35_galactosidase-like"/>
    <property type="match status" value="1"/>
</dbReference>
<dbReference type="Pfam" id="PF17801">
    <property type="entry name" value="Melibiase_C"/>
    <property type="match status" value="1"/>
</dbReference>
<dbReference type="GO" id="GO:0004557">
    <property type="term" value="F:alpha-galactosidase activity"/>
    <property type="evidence" value="ECO:0007669"/>
    <property type="project" value="UniProtKB-EC"/>
</dbReference>
<evidence type="ECO:0000256" key="8">
    <source>
        <dbReference type="SAM" id="SignalP"/>
    </source>
</evidence>
<dbReference type="InterPro" id="IPR002241">
    <property type="entry name" value="Glyco_hydro_27"/>
</dbReference>
<comment type="caution">
    <text evidence="10">The sequence shown here is derived from an EMBL/GenBank/DDBJ whole genome shotgun (WGS) entry which is preliminary data.</text>
</comment>
<evidence type="ECO:0000256" key="5">
    <source>
        <dbReference type="ARBA" id="ARBA00022801"/>
    </source>
</evidence>
<dbReference type="SUPFAM" id="SSF51445">
    <property type="entry name" value="(Trans)glycosidases"/>
    <property type="match status" value="1"/>
</dbReference>
<dbReference type="EMBL" id="NQIK02000004">
    <property type="protein sequence ID" value="KAF7571961.1"/>
    <property type="molecule type" value="Genomic_DNA"/>
</dbReference>
<proteinExistence type="inferred from homology"/>
<dbReference type="Gene3D" id="2.60.120.260">
    <property type="entry name" value="Galactose-binding domain-like"/>
    <property type="match status" value="1"/>
</dbReference>
<dbReference type="Gene3D" id="3.20.20.70">
    <property type="entry name" value="Aldolase class I"/>
    <property type="match status" value="1"/>
</dbReference>
<feature type="chain" id="PRO_5042701304" description="Alpha-galactosidase" evidence="8">
    <location>
        <begin position="22"/>
        <end position="553"/>
    </location>
</feature>
<dbReference type="EC" id="3.2.1.22" evidence="3 7"/>
<dbReference type="GO" id="GO:0005975">
    <property type="term" value="P:carbohydrate metabolic process"/>
    <property type="evidence" value="ECO:0007669"/>
    <property type="project" value="InterPro"/>
</dbReference>
<protein>
    <recommendedName>
        <fullName evidence="3 7">Alpha-galactosidase</fullName>
        <ecNumber evidence="3 7">3.2.1.22</ecNumber>
    </recommendedName>
    <alternativeName>
        <fullName evidence="7">Melibiase</fullName>
    </alternativeName>
</protein>
<dbReference type="Gene3D" id="2.60.40.1180">
    <property type="entry name" value="Golgi alpha-mannosidase II"/>
    <property type="match status" value="1"/>
</dbReference>
<dbReference type="GO" id="GO:0030246">
    <property type="term" value="F:carbohydrate binding"/>
    <property type="evidence" value="ECO:0007669"/>
    <property type="project" value="InterPro"/>
</dbReference>
<name>A0A2W1HKA2_9PLEO</name>
<reference evidence="13" key="4">
    <citation type="journal article" date="2022" name="Microb. Genom.">
        <title>A global pangenome for the wheat fungal pathogen Pyrenophora tritici-repentis and prediction of effector protein structural homology.</title>
        <authorList>
            <person name="Moolhuijzen P.M."/>
            <person name="See P.T."/>
            <person name="Shi G."/>
            <person name="Powell H.R."/>
            <person name="Cockram J."/>
            <person name="Jorgensen L.N."/>
            <person name="Benslimane H."/>
            <person name="Strelkov S.E."/>
            <person name="Turner J."/>
            <person name="Liu Z."/>
            <person name="Moffat C.S."/>
        </authorList>
    </citation>
    <scope>NUCLEOTIDE SEQUENCE [LARGE SCALE GENOMIC DNA]</scope>
</reference>
<reference evidence="11" key="2">
    <citation type="submission" date="2021-05" db="EMBL/GenBank/DDBJ databases">
        <authorList>
            <person name="Moolhuijzen P.M."/>
            <person name="Moffat C.S."/>
        </authorList>
    </citation>
    <scope>NUCLEOTIDE SEQUENCE</scope>
    <source>
        <strain evidence="11">86-124</strain>
    </source>
</reference>
<dbReference type="Pfam" id="PF16499">
    <property type="entry name" value="Melibiase_2"/>
    <property type="match status" value="1"/>
</dbReference>
<feature type="signal peptide" evidence="8">
    <location>
        <begin position="1"/>
        <end position="21"/>
    </location>
</feature>
<dbReference type="InterPro" id="IPR013780">
    <property type="entry name" value="Glyco_hydro_b"/>
</dbReference>
<dbReference type="Proteomes" id="UP000249757">
    <property type="component" value="Unassembled WGS sequence"/>
</dbReference>
<dbReference type="CDD" id="cd14792">
    <property type="entry name" value="GH27"/>
    <property type="match status" value="1"/>
</dbReference>
<sequence length="553" mass="58687">MIWTNSALVAIAGASVSQVAAQSFQQTPVMGWNSYNQMSCSPNTQKITTAINSLSSRGFVNVGYKFFQIDCGWASRDGQRNSSNGALKVDLNAFPGGLKPLSDLARSKGMKWTMYSDAGVRMCDPQSPSPVLGSLGHEAADADFFKTLNTEYVKYDNCYADGPAASQNAPKNARTDFVTRMGTMWKELQRVGIPGLLICQWGVPFTTSSGLQGPVQWTKGISTSFRLSDDITSGWASMFRIYNQAIHIAKSGLTGPGHIADADLLMVGNNGMTFDEQATHFAAWAMLKSALMISTDVPNLSNELVAVLQNKDLIAINQDSAVKPVTLRQRWSGDRDLWAGDLANGDMAVLAVDLSNSARTLSVQLSDLGITSATMKDLWAGTITTGSSFSKQVKAHGSVVLRLSNIVRSTAVKPTYTYISASTGSLSSGANIQSCSGCTSNNRVGNIGGSSNGRLTLSNIRTSKATQSILIDYINGQVDYMGGSNERVASISVNGGAAKTVSFPLTGYNWDKDVTKGYAVELSGFSTTGTNTITISGAGSANGPDFDRIGVVA</sequence>
<evidence type="ECO:0000256" key="2">
    <source>
        <dbReference type="ARBA" id="ARBA00009743"/>
    </source>
</evidence>
<reference evidence="11" key="3">
    <citation type="journal article" date="2022" name="bioRxiv">
        <title>A global pangenome for the wheat fungal pathogen Pyrenophora tritici-repentis and prediction of effector protein structural homology.</title>
        <authorList>
            <person name="Moolhuijzen P."/>
            <person name="See P.T."/>
            <person name="Shi G."/>
            <person name="Powell H.R."/>
            <person name="Cockram J."/>
            <person name="Jorgensen L.N."/>
            <person name="Benslimane H."/>
            <person name="Strelkov S.E."/>
            <person name="Turner J."/>
            <person name="Liu Z."/>
            <person name="Moffat C.S."/>
        </authorList>
    </citation>
    <scope>NUCLEOTIDE SEQUENCE</scope>
    <source>
        <strain evidence="11">86-124</strain>
    </source>
</reference>
<evidence type="ECO:0000256" key="4">
    <source>
        <dbReference type="ARBA" id="ARBA00022729"/>
    </source>
</evidence>
<evidence type="ECO:0000256" key="6">
    <source>
        <dbReference type="ARBA" id="ARBA00023295"/>
    </source>
</evidence>
<gene>
    <name evidence="11" type="ORF">Ptr86124_004090</name>
    <name evidence="10" type="ORF">PtrM4_094610</name>
</gene>
<keyword evidence="13" id="KW-1185">Reference proteome</keyword>
<dbReference type="Proteomes" id="UP000245464">
    <property type="component" value="Chromosome 4"/>
</dbReference>
<dbReference type="InterPro" id="IPR013785">
    <property type="entry name" value="Aldolase_TIM"/>
</dbReference>
<dbReference type="InterPro" id="IPR041233">
    <property type="entry name" value="Melibiase_C"/>
</dbReference>
<evidence type="ECO:0000313" key="13">
    <source>
        <dbReference type="Proteomes" id="UP000249757"/>
    </source>
</evidence>
<dbReference type="SUPFAM" id="SSF51011">
    <property type="entry name" value="Glycosyl hydrolase domain"/>
    <property type="match status" value="1"/>
</dbReference>
<keyword evidence="5 7" id="KW-0378">Hydrolase</keyword>
<comment type="catalytic activity">
    <reaction evidence="1 7">
        <text>Hydrolysis of terminal, non-reducing alpha-D-galactose residues in alpha-D-galactosides, including galactose oligosaccharides, galactomannans and galactolipids.</text>
        <dbReference type="EC" id="3.2.1.22"/>
    </reaction>
</comment>
<keyword evidence="7" id="KW-1015">Disulfide bond</keyword>
<evidence type="ECO:0000313" key="12">
    <source>
        <dbReference type="Proteomes" id="UP000245464"/>
    </source>
</evidence>